<dbReference type="RefSeq" id="WP_050431196.1">
    <property type="nucleotide sequence ID" value="NZ_CP012159.1"/>
</dbReference>
<dbReference type="Proteomes" id="UP000067626">
    <property type="component" value="Chromosome"/>
</dbReference>
<dbReference type="OrthoDB" id="5510383at2"/>
<gene>
    <name evidence="3" type="ORF">CMC5_031920</name>
</gene>
<dbReference type="EMBL" id="CP012159">
    <property type="protein sequence ID" value="AKT39046.1"/>
    <property type="molecule type" value="Genomic_DNA"/>
</dbReference>
<organism evidence="3 4">
    <name type="scientific">Chondromyces crocatus</name>
    <dbReference type="NCBI Taxonomy" id="52"/>
    <lineage>
        <taxon>Bacteria</taxon>
        <taxon>Pseudomonadati</taxon>
        <taxon>Myxococcota</taxon>
        <taxon>Polyangia</taxon>
        <taxon>Polyangiales</taxon>
        <taxon>Polyangiaceae</taxon>
        <taxon>Chondromyces</taxon>
    </lineage>
</organism>
<feature type="chain" id="PRO_5005459286" evidence="2">
    <location>
        <begin position="26"/>
        <end position="226"/>
    </location>
</feature>
<evidence type="ECO:0000313" key="4">
    <source>
        <dbReference type="Proteomes" id="UP000067626"/>
    </source>
</evidence>
<evidence type="ECO:0000313" key="3">
    <source>
        <dbReference type="EMBL" id="AKT39046.1"/>
    </source>
</evidence>
<feature type="signal peptide" evidence="2">
    <location>
        <begin position="1"/>
        <end position="25"/>
    </location>
</feature>
<name>A0A0K1EDU9_CHOCO</name>
<evidence type="ECO:0000256" key="2">
    <source>
        <dbReference type="SAM" id="SignalP"/>
    </source>
</evidence>
<evidence type="ECO:0000256" key="1">
    <source>
        <dbReference type="SAM" id="MobiDB-lite"/>
    </source>
</evidence>
<reference evidence="3 4" key="1">
    <citation type="submission" date="2015-07" db="EMBL/GenBank/DDBJ databases">
        <title>Genome analysis of myxobacterium Chondromyces crocatus Cm c5 reveals a high potential for natural compound synthesis and the genetic basis for the loss of fruiting body formation.</title>
        <authorList>
            <person name="Zaburannyi N."/>
            <person name="Bunk B."/>
            <person name="Maier J."/>
            <person name="Overmann J."/>
            <person name="Mueller R."/>
        </authorList>
    </citation>
    <scope>NUCLEOTIDE SEQUENCE [LARGE SCALE GENOMIC DNA]</scope>
    <source>
        <strain evidence="3 4">Cm c5</strain>
    </source>
</reference>
<proteinExistence type="predicted"/>
<feature type="region of interest" description="Disordered" evidence="1">
    <location>
        <begin position="199"/>
        <end position="226"/>
    </location>
</feature>
<dbReference type="AlphaFoldDB" id="A0A0K1EDU9"/>
<dbReference type="KEGG" id="ccro:CMC5_031920"/>
<feature type="compositionally biased region" description="Pro residues" evidence="1">
    <location>
        <begin position="210"/>
        <end position="226"/>
    </location>
</feature>
<accession>A0A0K1EDU9</accession>
<protein>
    <submittedName>
        <fullName evidence="3">Uncharacterized protein</fullName>
    </submittedName>
</protein>
<keyword evidence="2" id="KW-0732">Signal</keyword>
<keyword evidence="4" id="KW-1185">Reference proteome</keyword>
<sequence length="226" mass="24357">MHRRTLLHLGASLAAFPLLPDAAHADECGKPRTDLTRIDARVGTNHGHLFQVHLDDIKACVEKTYDLTGTAGHPHAITLTPDDFRKLGAGEILRAPCSREGGHIHRLLVRCAPAEEPPERVNVCQIQIGGKDDHELIIPAAHIADPQDRSYEVQGISPHGHGLRLTADHFRKLVAGEQLALRTAPSEGHSHVVFIRYARPAKAPEEATPPGKPTPPGPPASPSPAP</sequence>